<feature type="chain" id="PRO_5046072393" evidence="4">
    <location>
        <begin position="19"/>
        <end position="813"/>
    </location>
</feature>
<keyword evidence="7" id="KW-1185">Reference proteome</keyword>
<dbReference type="Proteomes" id="UP000813018">
    <property type="component" value="Unassembled WGS sequence"/>
</dbReference>
<gene>
    <name evidence="6" type="ORF">K0O23_17775</name>
</gene>
<evidence type="ECO:0000256" key="4">
    <source>
        <dbReference type="SAM" id="SignalP"/>
    </source>
</evidence>
<name>A0ABS7CYU5_9BACT</name>
<dbReference type="InterPro" id="IPR037066">
    <property type="entry name" value="Plug_dom_sf"/>
</dbReference>
<comment type="subcellular location">
    <subcellularLocation>
        <location evidence="1">Cell outer membrane</location>
    </subcellularLocation>
</comment>
<dbReference type="InterPro" id="IPR013784">
    <property type="entry name" value="Carb-bd-like_fold"/>
</dbReference>
<comment type="caution">
    <text evidence="6">The sequence shown here is derived from an EMBL/GenBank/DDBJ whole genome shotgun (WGS) entry which is preliminary data.</text>
</comment>
<dbReference type="Gene3D" id="2.170.130.10">
    <property type="entry name" value="TonB-dependent receptor, plug domain"/>
    <property type="match status" value="1"/>
</dbReference>
<feature type="signal peptide" evidence="4">
    <location>
        <begin position="1"/>
        <end position="18"/>
    </location>
</feature>
<keyword evidence="3" id="KW-0998">Cell outer membrane</keyword>
<keyword evidence="6" id="KW-0675">Receptor</keyword>
<feature type="domain" description="Outer membrane protein beta-barrel" evidence="5">
    <location>
        <begin position="378"/>
        <end position="788"/>
    </location>
</feature>
<accession>A0ABS7CYU5</accession>
<dbReference type="SUPFAM" id="SSF56935">
    <property type="entry name" value="Porins"/>
    <property type="match status" value="1"/>
</dbReference>
<evidence type="ECO:0000256" key="2">
    <source>
        <dbReference type="ARBA" id="ARBA00023136"/>
    </source>
</evidence>
<evidence type="ECO:0000313" key="7">
    <source>
        <dbReference type="Proteomes" id="UP000813018"/>
    </source>
</evidence>
<dbReference type="SUPFAM" id="SSF49452">
    <property type="entry name" value="Starch-binding domain-like"/>
    <property type="match status" value="1"/>
</dbReference>
<dbReference type="PANTHER" id="PTHR40980:SF4">
    <property type="entry name" value="TONB-DEPENDENT RECEPTOR-LIKE BETA-BARREL DOMAIN-CONTAINING PROTEIN"/>
    <property type="match status" value="1"/>
</dbReference>
<protein>
    <submittedName>
        <fullName evidence="6">TonB-dependent receptor</fullName>
    </submittedName>
</protein>
<reference evidence="6 7" key="1">
    <citation type="journal article" date="2016" name="Int. J. Syst. Evol. Microbiol.">
        <title>Pontibacter aydingkolensis sp. nov., isolated from soil of a salt lake.</title>
        <authorList>
            <person name="Osman G."/>
            <person name="Zhang T."/>
            <person name="Lou K."/>
            <person name="Gao Y."/>
            <person name="Chang W."/>
            <person name="Lin Q."/>
            <person name="Yang H.M."/>
            <person name="Huo X.D."/>
            <person name="Wang N."/>
        </authorList>
    </citation>
    <scope>NUCLEOTIDE SEQUENCE [LARGE SCALE GENOMIC DNA]</scope>
    <source>
        <strain evidence="6 7">KACC 19255</strain>
    </source>
</reference>
<dbReference type="RefSeq" id="WP_219878803.1">
    <property type="nucleotide sequence ID" value="NZ_JAHYXK010000022.1"/>
</dbReference>
<evidence type="ECO:0000313" key="6">
    <source>
        <dbReference type="EMBL" id="MBW7468930.1"/>
    </source>
</evidence>
<dbReference type="Gene3D" id="2.40.170.20">
    <property type="entry name" value="TonB-dependent receptor, beta-barrel domain"/>
    <property type="match status" value="1"/>
</dbReference>
<sequence>MKNLFLLFSLFAFTTLQAQQSNISGKVLDGENKAVGYANVLLLKAADSSLVKGALSEDAGTFLFEGIAAGNYKVVASMVGQGKASSAVFSVSGNAGTINLEPILLKQSATNLKEVVIEGQRPLIEQQFDMTVMNVENSIVAAGNTALDVLEKAPGIVVDQNDNISMRGRQGVMVQVDGKQVPMTGTELANYLKGLSASSLDKIELITNPSSKYDAAGNAGIINIKLKRDKSLGTNGSFTTSFGQGRYSKGDMSLQLNHRAKKMNVFGGLNYANRKNFSELDFVRNFIDNGEATGGYEQQNIFNFTGINYNGRFGVDYFITPKTIIGVVGTSFISDLDRDNTNKALFFDAQRNPLRRAVTDADVAHSRSNQSLNLNLKHTLDSLGREVTADIDYITYNNDDIQDFAIRSMNLSSEPIGNPALLHGDLEGKLTIRSAKADYVQPLPALGAKLEAGVKSSLVNADNDQKFYDRTEGRNELISGRSNRFKYEENINAAYLNTNKKWERASLQLGLRLENTIATGEQLADVVNEDDRKFDRNYTQFFPSAFVGYNLNKKHELGVSLSRRINRPSYGQLNPFKNLIDAFTVSSGNPYLKPELSYSFELTHTFDKRFTTKLSYSHTTDVIVNVLSRESEDENVVIQTFRNLAKHDYYGLTMTMPFSVGNWLNSMNNATVYYGKYRGNLGTTTLNAGMPTLNFNSNNTIKLTNGWSAEVIGVYRTSEVYGFLEVDPIWSMSAGVQKQLWDKKASIKLNVSDIFYTSQVHGKTVMADYTETFDQRRDSRVATLSFNYRFGGSQVAPARRRTGGAEEEKSRAN</sequence>
<dbReference type="InterPro" id="IPR036942">
    <property type="entry name" value="Beta-barrel_TonB_sf"/>
</dbReference>
<keyword evidence="2" id="KW-0472">Membrane</keyword>
<dbReference type="Pfam" id="PF13620">
    <property type="entry name" value="CarboxypepD_reg"/>
    <property type="match status" value="1"/>
</dbReference>
<dbReference type="Pfam" id="PF14905">
    <property type="entry name" value="OMP_b-brl_3"/>
    <property type="match status" value="1"/>
</dbReference>
<organism evidence="6 7">
    <name type="scientific">Pontibacter aydingkolensis</name>
    <dbReference type="NCBI Taxonomy" id="1911536"/>
    <lineage>
        <taxon>Bacteria</taxon>
        <taxon>Pseudomonadati</taxon>
        <taxon>Bacteroidota</taxon>
        <taxon>Cytophagia</taxon>
        <taxon>Cytophagales</taxon>
        <taxon>Hymenobacteraceae</taxon>
        <taxon>Pontibacter</taxon>
    </lineage>
</organism>
<proteinExistence type="predicted"/>
<evidence type="ECO:0000259" key="5">
    <source>
        <dbReference type="Pfam" id="PF14905"/>
    </source>
</evidence>
<evidence type="ECO:0000256" key="3">
    <source>
        <dbReference type="ARBA" id="ARBA00023237"/>
    </source>
</evidence>
<dbReference type="PANTHER" id="PTHR40980">
    <property type="entry name" value="PLUG DOMAIN-CONTAINING PROTEIN"/>
    <property type="match status" value="1"/>
</dbReference>
<keyword evidence="4" id="KW-0732">Signal</keyword>
<evidence type="ECO:0000256" key="1">
    <source>
        <dbReference type="ARBA" id="ARBA00004442"/>
    </source>
</evidence>
<dbReference type="InterPro" id="IPR041700">
    <property type="entry name" value="OMP_b-brl_3"/>
</dbReference>
<dbReference type="EMBL" id="JAHYXK010000022">
    <property type="protein sequence ID" value="MBW7468930.1"/>
    <property type="molecule type" value="Genomic_DNA"/>
</dbReference>